<dbReference type="GO" id="GO:0031298">
    <property type="term" value="C:replication fork protection complex"/>
    <property type="evidence" value="ECO:0007669"/>
    <property type="project" value="TreeGrafter"/>
</dbReference>
<dbReference type="Proteomes" id="UP000192596">
    <property type="component" value="Unassembled WGS sequence"/>
</dbReference>
<evidence type="ECO:0000256" key="5">
    <source>
        <dbReference type="ARBA" id="ARBA00023242"/>
    </source>
</evidence>
<evidence type="ECO:0000313" key="10">
    <source>
        <dbReference type="EMBL" id="OQO07799.1"/>
    </source>
</evidence>
<comment type="function">
    <text evidence="7">Plays an important role in the control of DNA replication and the maintenance of replication fork stability.</text>
</comment>
<dbReference type="AlphaFoldDB" id="A0A1V8T8X3"/>
<evidence type="ECO:0000256" key="7">
    <source>
        <dbReference type="RuleBase" id="RU366049"/>
    </source>
</evidence>
<evidence type="ECO:0000256" key="3">
    <source>
        <dbReference type="ARBA" id="ARBA00022763"/>
    </source>
</evidence>
<evidence type="ECO:0000256" key="4">
    <source>
        <dbReference type="ARBA" id="ARBA00022880"/>
    </source>
</evidence>
<organism evidence="10 11">
    <name type="scientific">Cryoendolithus antarcticus</name>
    <dbReference type="NCBI Taxonomy" id="1507870"/>
    <lineage>
        <taxon>Eukaryota</taxon>
        <taxon>Fungi</taxon>
        <taxon>Dikarya</taxon>
        <taxon>Ascomycota</taxon>
        <taxon>Pezizomycotina</taxon>
        <taxon>Dothideomycetes</taxon>
        <taxon>Dothideomycetidae</taxon>
        <taxon>Cladosporiales</taxon>
        <taxon>Cladosporiaceae</taxon>
        <taxon>Cryoendolithus</taxon>
    </lineage>
</organism>
<dbReference type="GO" id="GO:0006974">
    <property type="term" value="P:DNA damage response"/>
    <property type="evidence" value="ECO:0007669"/>
    <property type="project" value="UniProtKB-KW"/>
</dbReference>
<evidence type="ECO:0000256" key="1">
    <source>
        <dbReference type="ARBA" id="ARBA00004123"/>
    </source>
</evidence>
<sequence length="302" mass="33684">MPTAVQPNPRAGASAPDELDNLLDYDNAVQDFWKDLPDAGNRNVDELVQQQRDMDEEIVVTKKRKPNPKLDDARLLSSAGIPKLRHISKDRLNSNGKGHEFSDISRMLNLYQLWLDDLYPKAKFRDALSMVEKLGHSKRMQVSRHDAGASARTNGYVQDDEDDGEPIFPDRDRDVLSAGQAGKPPHNDSEDPPDDELDALLAENANDVQPVARRQQPQPAHRGPFEDDDEPDEDELDALMAAASGPESTMATKPALNKSRVGDDDDNFDDLDALMAEEAQRSHVRQEVEHDFADEEEVLAGM</sequence>
<name>A0A1V8T8X3_9PEZI</name>
<feature type="domain" description="Chromosome segregation in meiosis protein 3" evidence="9">
    <location>
        <begin position="69"/>
        <end position="145"/>
    </location>
</feature>
<keyword evidence="11" id="KW-1185">Reference proteome</keyword>
<keyword evidence="3 7" id="KW-0227">DNA damage</keyword>
<keyword evidence="4" id="KW-0236">DNA replication inhibitor</keyword>
<feature type="compositionally biased region" description="Acidic residues" evidence="8">
    <location>
        <begin position="226"/>
        <end position="237"/>
    </location>
</feature>
<dbReference type="InterPro" id="IPR012923">
    <property type="entry name" value="Csm3"/>
</dbReference>
<comment type="subcellular location">
    <subcellularLocation>
        <location evidence="1 7">Nucleus</location>
    </subcellularLocation>
</comment>
<dbReference type="PANTHER" id="PTHR13220">
    <property type="entry name" value="TIMELESS INTERACTING-RELATED"/>
    <property type="match status" value="1"/>
</dbReference>
<dbReference type="PANTHER" id="PTHR13220:SF11">
    <property type="entry name" value="TIMELESS-INTERACTING PROTEIN"/>
    <property type="match status" value="1"/>
</dbReference>
<accession>A0A1V8T8X3</accession>
<feature type="region of interest" description="Disordered" evidence="8">
    <location>
        <begin position="137"/>
        <end position="269"/>
    </location>
</feature>
<dbReference type="OrthoDB" id="437078at2759"/>
<keyword evidence="6 7" id="KW-0131">Cell cycle</keyword>
<dbReference type="STRING" id="1507870.A0A1V8T8X3"/>
<comment type="similarity">
    <text evidence="2 7">Belongs to the CSM3 family.</text>
</comment>
<dbReference type="GO" id="GO:0003677">
    <property type="term" value="F:DNA binding"/>
    <property type="evidence" value="ECO:0007669"/>
    <property type="project" value="TreeGrafter"/>
</dbReference>
<evidence type="ECO:0000259" key="9">
    <source>
        <dbReference type="Pfam" id="PF07962"/>
    </source>
</evidence>
<evidence type="ECO:0000256" key="2">
    <source>
        <dbReference type="ARBA" id="ARBA00006075"/>
    </source>
</evidence>
<dbReference type="GO" id="GO:0031297">
    <property type="term" value="P:replication fork processing"/>
    <property type="evidence" value="ECO:0007669"/>
    <property type="project" value="UniProtKB-UniRule"/>
</dbReference>
<proteinExistence type="inferred from homology"/>
<dbReference type="GO" id="GO:0000076">
    <property type="term" value="P:DNA replication checkpoint signaling"/>
    <property type="evidence" value="ECO:0007669"/>
    <property type="project" value="UniProtKB-UniRule"/>
</dbReference>
<feature type="compositionally biased region" description="Low complexity" evidence="8">
    <location>
        <begin position="199"/>
        <end position="220"/>
    </location>
</feature>
<keyword evidence="5 7" id="KW-0539">Nucleus</keyword>
<dbReference type="GO" id="GO:0043111">
    <property type="term" value="P:replication fork arrest"/>
    <property type="evidence" value="ECO:0007669"/>
    <property type="project" value="TreeGrafter"/>
</dbReference>
<comment type="caution">
    <text evidence="10">The sequence shown here is derived from an EMBL/GenBank/DDBJ whole genome shotgun (WGS) entry which is preliminary data.</text>
</comment>
<evidence type="ECO:0000256" key="8">
    <source>
        <dbReference type="SAM" id="MobiDB-lite"/>
    </source>
</evidence>
<gene>
    <name evidence="10" type="ORF">B0A48_06590</name>
</gene>
<evidence type="ECO:0000256" key="6">
    <source>
        <dbReference type="ARBA" id="ARBA00023306"/>
    </source>
</evidence>
<reference evidence="11" key="1">
    <citation type="submission" date="2017-03" db="EMBL/GenBank/DDBJ databases">
        <title>Genomes of endolithic fungi from Antarctica.</title>
        <authorList>
            <person name="Coleine C."/>
            <person name="Masonjones S."/>
            <person name="Stajich J.E."/>
        </authorList>
    </citation>
    <scope>NUCLEOTIDE SEQUENCE [LARGE SCALE GENOMIC DNA]</scope>
    <source>
        <strain evidence="11">CCFEE 5527</strain>
    </source>
</reference>
<dbReference type="InParanoid" id="A0A1V8T8X3"/>
<protein>
    <recommendedName>
        <fullName evidence="7">Chromosome segregation in meiosis protein</fullName>
    </recommendedName>
</protein>
<dbReference type="InterPro" id="IPR040038">
    <property type="entry name" value="TIPIN/Csm3/Swi3"/>
</dbReference>
<dbReference type="EMBL" id="NAJO01000013">
    <property type="protein sequence ID" value="OQO07799.1"/>
    <property type="molecule type" value="Genomic_DNA"/>
</dbReference>
<dbReference type="Pfam" id="PF07962">
    <property type="entry name" value="Swi3"/>
    <property type="match status" value="1"/>
</dbReference>
<evidence type="ECO:0000313" key="11">
    <source>
        <dbReference type="Proteomes" id="UP000192596"/>
    </source>
</evidence>